<dbReference type="InterPro" id="IPR011013">
    <property type="entry name" value="Gal_mutarotase_sf_dom"/>
</dbReference>
<organism evidence="6 7">
    <name type="scientific">Sphaerochaeta associata</name>
    <dbReference type="NCBI Taxonomy" id="1129264"/>
    <lineage>
        <taxon>Bacteria</taxon>
        <taxon>Pseudomonadati</taxon>
        <taxon>Spirochaetota</taxon>
        <taxon>Spirochaetia</taxon>
        <taxon>Spirochaetales</taxon>
        <taxon>Sphaerochaetaceae</taxon>
        <taxon>Sphaerochaeta</taxon>
    </lineage>
</organism>
<dbReference type="InterPro" id="IPR051816">
    <property type="entry name" value="Glycosyl_Hydrolase_31"/>
</dbReference>
<protein>
    <submittedName>
        <fullName evidence="6">Alpha-xylosidase</fullName>
    </submittedName>
</protein>
<dbReference type="InterPro" id="IPR025887">
    <property type="entry name" value="Glyco_hydro_31_N_dom"/>
</dbReference>
<dbReference type="InterPro" id="IPR013780">
    <property type="entry name" value="Glyco_hydro_b"/>
</dbReference>
<dbReference type="EMBL" id="CP094929">
    <property type="protein sequence ID" value="UOM52016.1"/>
    <property type="molecule type" value="Genomic_DNA"/>
</dbReference>
<dbReference type="InterPro" id="IPR000322">
    <property type="entry name" value="Glyco_hydro_31_TIM"/>
</dbReference>
<gene>
    <name evidence="6" type="ORF">MUG09_04390</name>
</gene>
<dbReference type="Gene3D" id="2.60.40.1180">
    <property type="entry name" value="Golgi alpha-mannosidase II"/>
    <property type="match status" value="1"/>
</dbReference>
<name>A0ABY4DD12_9SPIR</name>
<evidence type="ECO:0000313" key="6">
    <source>
        <dbReference type="EMBL" id="UOM52016.1"/>
    </source>
</evidence>
<keyword evidence="2" id="KW-0378">Hydrolase</keyword>
<sequence length="761" mass="86629">MKQRNRFVFDMLDQDSPEAGRESIYRAGTPKRVYQEALDTVLEVPFTKQELKGLFLHPDIQAPEMMPNMIIRSYGDAIIRLTMACSPDVPDDAGNPMLLWDASLQQGALLPVRTKDGWELKDERGICRVCINTKQENREILSTLQPEPPRTFDVTILADGKTPVPFMAYDDFFPSQSESFSLGFVQRDDLVNRWVYSLHAQADEKFAGTGERFASMNLAGKTFVLENTDGLGVNSRRAYKNVPFYLSSKGYGLLIMSSGHVRLSLADISTRAAQAVVEDEVLDLFFIGGNTVEQIVRNYRRITGFPSDVPLWSYGTWMSRMSYFSADETRMVVKNMREGGYPCDVIHIDTGWFEKDWKCEWEFSKTRFPNPEAYLKEMEEQGMRISLWQLPCIAKDTKHYALAQAHRFVAPKSEHVALGSNFSEVEFDGNIDFTNPEAVRWYQGLLEHLLKLGAAVIKTDFGEVIEEHADYHGMPYRTLHNLYSLLYQKAAYEVSRQVKGAEAMIWARAGWIGCQRYPVHWSGDCACSWDGMAGSLRGGLHLGLCGFAFWSHDVPGFQGVPSFMNSRPDNDLYIRWTQMGVFTSHLRYHGTTAREPYEYPEVADLARQWLRLRYALIPYLAREGRKATQTGYPVLRALIFHHQDDPICWSIDDQFYCGDAFLVAPVMNSSGLRHVYLPAGEWVDFWSGDVIQGGIWLKHVAHSLALMPVFVKKGSIIPIYPEIVQHTGQMEMQKIRELHFDATYSGFRTSILGSIIHLGDS</sequence>
<accession>A0ABY4DD12</accession>
<comment type="similarity">
    <text evidence="1 2">Belongs to the glycosyl hydrolase 31 family.</text>
</comment>
<dbReference type="Pfam" id="PF01055">
    <property type="entry name" value="Glyco_hydro_31_2nd"/>
    <property type="match status" value="1"/>
</dbReference>
<dbReference type="SUPFAM" id="SSF74650">
    <property type="entry name" value="Galactose mutarotase-like"/>
    <property type="match status" value="1"/>
</dbReference>
<dbReference type="PANTHER" id="PTHR43863:SF2">
    <property type="entry name" value="MALTASE-GLUCOAMYLASE"/>
    <property type="match status" value="1"/>
</dbReference>
<keyword evidence="2" id="KW-0326">Glycosidase</keyword>
<dbReference type="Pfam" id="PF21365">
    <property type="entry name" value="Glyco_hydro_31_3rd"/>
    <property type="match status" value="1"/>
</dbReference>
<dbReference type="PANTHER" id="PTHR43863">
    <property type="entry name" value="HYDROLASE, PUTATIVE (AFU_ORTHOLOGUE AFUA_1G03140)-RELATED"/>
    <property type="match status" value="1"/>
</dbReference>
<evidence type="ECO:0000259" key="3">
    <source>
        <dbReference type="Pfam" id="PF01055"/>
    </source>
</evidence>
<evidence type="ECO:0000313" key="7">
    <source>
        <dbReference type="Proteomes" id="UP000829708"/>
    </source>
</evidence>
<dbReference type="RefSeq" id="WP_244773883.1">
    <property type="nucleotide sequence ID" value="NZ_CP094929.1"/>
</dbReference>
<keyword evidence="7" id="KW-1185">Reference proteome</keyword>
<evidence type="ECO:0000259" key="5">
    <source>
        <dbReference type="Pfam" id="PF21365"/>
    </source>
</evidence>
<dbReference type="InterPro" id="IPR048395">
    <property type="entry name" value="Glyco_hydro_31_C"/>
</dbReference>
<dbReference type="Gene3D" id="2.60.40.1760">
    <property type="entry name" value="glycosyl hydrolase (family 31)"/>
    <property type="match status" value="1"/>
</dbReference>
<dbReference type="InterPro" id="IPR017853">
    <property type="entry name" value="GH"/>
</dbReference>
<evidence type="ECO:0000256" key="1">
    <source>
        <dbReference type="ARBA" id="ARBA00007806"/>
    </source>
</evidence>
<dbReference type="Gene3D" id="3.20.20.80">
    <property type="entry name" value="Glycosidases"/>
    <property type="match status" value="1"/>
</dbReference>
<feature type="domain" description="Glycoside hydrolase family 31 N-terminal" evidence="4">
    <location>
        <begin position="196"/>
        <end position="259"/>
    </location>
</feature>
<feature type="domain" description="Glycosyl hydrolase family 31 C-terminal" evidence="5">
    <location>
        <begin position="631"/>
        <end position="717"/>
    </location>
</feature>
<dbReference type="SUPFAM" id="SSF51011">
    <property type="entry name" value="Glycosyl hydrolase domain"/>
    <property type="match status" value="1"/>
</dbReference>
<dbReference type="Proteomes" id="UP000829708">
    <property type="component" value="Chromosome"/>
</dbReference>
<evidence type="ECO:0000259" key="4">
    <source>
        <dbReference type="Pfam" id="PF13802"/>
    </source>
</evidence>
<dbReference type="Pfam" id="PF13802">
    <property type="entry name" value="Gal_mutarotas_2"/>
    <property type="match status" value="1"/>
</dbReference>
<reference evidence="7" key="1">
    <citation type="journal article" date="2024" name="J Bioinform Genom">
        <title>Complete genome sequence of the type strain bacterium Sphaerochaeta associata GLS2t (VKM B-2742)t.</title>
        <authorList>
            <person name="Troshina O.Y."/>
            <person name="Tepeeva A.N."/>
            <person name="Arzamasceva V.O."/>
            <person name="Whitman W.B."/>
            <person name="Varghese N."/>
            <person name="Shapiro N."/>
            <person name="Woyke T."/>
            <person name="Kripides N.C."/>
            <person name="Vasilenko O.V."/>
        </authorList>
    </citation>
    <scope>NUCLEOTIDE SEQUENCE [LARGE SCALE GENOMIC DNA]</scope>
    <source>
        <strain evidence="7">GLS2T</strain>
    </source>
</reference>
<evidence type="ECO:0000256" key="2">
    <source>
        <dbReference type="RuleBase" id="RU361185"/>
    </source>
</evidence>
<dbReference type="CDD" id="cd06593">
    <property type="entry name" value="GH31_xylosidase_YicI"/>
    <property type="match status" value="1"/>
</dbReference>
<dbReference type="CDD" id="cd14752">
    <property type="entry name" value="GH31_N"/>
    <property type="match status" value="1"/>
</dbReference>
<proteinExistence type="inferred from homology"/>
<feature type="domain" description="Glycoside hydrolase family 31 TIM barrel" evidence="3">
    <location>
        <begin position="309"/>
        <end position="620"/>
    </location>
</feature>
<dbReference type="SUPFAM" id="SSF51445">
    <property type="entry name" value="(Trans)glycosidases"/>
    <property type="match status" value="1"/>
</dbReference>